<accession>A0A085G138</accession>
<keyword evidence="2" id="KW-1185">Reference proteome</keyword>
<dbReference type="GeneID" id="78382323"/>
<gene>
    <name evidence="1" type="ORF">GEAM_4284</name>
</gene>
<evidence type="ECO:0000313" key="2">
    <source>
        <dbReference type="Proteomes" id="UP000028640"/>
    </source>
</evidence>
<reference evidence="1 2" key="1">
    <citation type="submission" date="2014-05" db="EMBL/GenBank/DDBJ databases">
        <title>ATOL: Assembling a taxonomically balanced genome-scale reconstruction of the evolutionary history of the Enterobacteriaceae.</title>
        <authorList>
            <person name="Plunkett G.III."/>
            <person name="Neeno-Eckwall E.C."/>
            <person name="Glasner J.D."/>
            <person name="Perna N.T."/>
        </authorList>
    </citation>
    <scope>NUCLEOTIDE SEQUENCE [LARGE SCALE GENOMIC DNA]</scope>
    <source>
        <strain evidence="1 2">ATCC 33852</strain>
    </source>
</reference>
<dbReference type="AlphaFoldDB" id="A0A085G138"/>
<organism evidence="1 2">
    <name type="scientific">Ewingella americana (strain ATCC 33852 / DSM 4580 / CCUG 14506 / JCM 5911 / LMG 7869 / NCTC 12157 / CDC 1468-78)</name>
    <dbReference type="NCBI Taxonomy" id="910964"/>
    <lineage>
        <taxon>Bacteria</taxon>
        <taxon>Pseudomonadati</taxon>
        <taxon>Pseudomonadota</taxon>
        <taxon>Gammaproteobacteria</taxon>
        <taxon>Enterobacterales</taxon>
        <taxon>Yersiniaceae</taxon>
        <taxon>Ewingella</taxon>
    </lineage>
</organism>
<dbReference type="OrthoDB" id="6506163at2"/>
<proteinExistence type="predicted"/>
<protein>
    <submittedName>
        <fullName evidence="1">Uncharacterized protein</fullName>
    </submittedName>
</protein>
<dbReference type="EMBL" id="JMPJ01000075">
    <property type="protein sequence ID" value="KFC77433.1"/>
    <property type="molecule type" value="Genomic_DNA"/>
</dbReference>
<comment type="caution">
    <text evidence="1">The sequence shown here is derived from an EMBL/GenBank/DDBJ whole genome shotgun (WGS) entry which is preliminary data.</text>
</comment>
<sequence>MTQKNSVSSATTLWQRVKDKCLTAFLTEPSQDSTRMMEALIPTGSLYGIEMGSFSMERVDPAWYRTK</sequence>
<dbReference type="RefSeq" id="WP_128124658.1">
    <property type="nucleotide sequence ID" value="NZ_JMPJ01000075.1"/>
</dbReference>
<name>A0A085G138_EWIA3</name>
<evidence type="ECO:0000313" key="1">
    <source>
        <dbReference type="EMBL" id="KFC77433.1"/>
    </source>
</evidence>
<dbReference type="Proteomes" id="UP000028640">
    <property type="component" value="Unassembled WGS sequence"/>
</dbReference>